<gene>
    <name evidence="1" type="ORF">BU25DRAFT_274466</name>
</gene>
<dbReference type="EMBL" id="MU006709">
    <property type="protein sequence ID" value="KAF2629805.1"/>
    <property type="molecule type" value="Genomic_DNA"/>
</dbReference>
<evidence type="ECO:0000313" key="2">
    <source>
        <dbReference type="Proteomes" id="UP000799754"/>
    </source>
</evidence>
<dbReference type="Proteomes" id="UP000799754">
    <property type="component" value="Unassembled WGS sequence"/>
</dbReference>
<name>A0ACB6S6B6_9PLEO</name>
<evidence type="ECO:0000313" key="1">
    <source>
        <dbReference type="EMBL" id="KAF2629805.1"/>
    </source>
</evidence>
<accession>A0ACB6S6B6</accession>
<protein>
    <submittedName>
        <fullName evidence="1">Uncharacterized protein</fullName>
    </submittedName>
</protein>
<organism evidence="1 2">
    <name type="scientific">Macroventuria anomochaeta</name>
    <dbReference type="NCBI Taxonomy" id="301207"/>
    <lineage>
        <taxon>Eukaryota</taxon>
        <taxon>Fungi</taxon>
        <taxon>Dikarya</taxon>
        <taxon>Ascomycota</taxon>
        <taxon>Pezizomycotina</taxon>
        <taxon>Dothideomycetes</taxon>
        <taxon>Pleosporomycetidae</taxon>
        <taxon>Pleosporales</taxon>
        <taxon>Pleosporineae</taxon>
        <taxon>Didymellaceae</taxon>
        <taxon>Macroventuria</taxon>
    </lineage>
</organism>
<reference evidence="1" key="1">
    <citation type="journal article" date="2020" name="Stud. Mycol.">
        <title>101 Dothideomycetes genomes: a test case for predicting lifestyles and emergence of pathogens.</title>
        <authorList>
            <person name="Haridas S."/>
            <person name="Albert R."/>
            <person name="Binder M."/>
            <person name="Bloem J."/>
            <person name="Labutti K."/>
            <person name="Salamov A."/>
            <person name="Andreopoulos B."/>
            <person name="Baker S."/>
            <person name="Barry K."/>
            <person name="Bills G."/>
            <person name="Bluhm B."/>
            <person name="Cannon C."/>
            <person name="Castanera R."/>
            <person name="Culley D."/>
            <person name="Daum C."/>
            <person name="Ezra D."/>
            <person name="Gonzalez J."/>
            <person name="Henrissat B."/>
            <person name="Kuo A."/>
            <person name="Liang C."/>
            <person name="Lipzen A."/>
            <person name="Lutzoni F."/>
            <person name="Magnuson J."/>
            <person name="Mondo S."/>
            <person name="Nolan M."/>
            <person name="Ohm R."/>
            <person name="Pangilinan J."/>
            <person name="Park H.-J."/>
            <person name="Ramirez L."/>
            <person name="Alfaro M."/>
            <person name="Sun H."/>
            <person name="Tritt A."/>
            <person name="Yoshinaga Y."/>
            <person name="Zwiers L.-H."/>
            <person name="Turgeon B."/>
            <person name="Goodwin S."/>
            <person name="Spatafora J."/>
            <person name="Crous P."/>
            <person name="Grigoriev I."/>
        </authorList>
    </citation>
    <scope>NUCLEOTIDE SEQUENCE</scope>
    <source>
        <strain evidence="1">CBS 525.71</strain>
    </source>
</reference>
<comment type="caution">
    <text evidence="1">The sequence shown here is derived from an EMBL/GenBank/DDBJ whole genome shotgun (WGS) entry which is preliminary data.</text>
</comment>
<proteinExistence type="predicted"/>
<sequence length="160" mass="18464">MDSRIYPNGEVAVSQHSSALCYSPTTCLYPSRRRRKLCTVRRNHVFLCCIHDITNMRVHGRMGDERPGSSLMENLPPRTWSLARFAEFLPPLPWILCPMWVSNLPGFWKALLPRQFSAKALQQLLSFCHNRLSQDSTAFCKPFRWTSCTCIDSLFSQRPA</sequence>
<keyword evidence="2" id="KW-1185">Reference proteome</keyword>